<dbReference type="Proteomes" id="UP000466039">
    <property type="component" value="Chromosome"/>
</dbReference>
<feature type="domain" description="Glycosyltransferase 2-like" evidence="2">
    <location>
        <begin position="92"/>
        <end position="209"/>
    </location>
</feature>
<organism evidence="3 4">
    <name type="scientific">Mycolicibacterium monacense</name>
    <name type="common">Mycobacterium monacense</name>
    <dbReference type="NCBI Taxonomy" id="85693"/>
    <lineage>
        <taxon>Bacteria</taxon>
        <taxon>Bacillati</taxon>
        <taxon>Actinomycetota</taxon>
        <taxon>Actinomycetes</taxon>
        <taxon>Mycobacteriales</taxon>
        <taxon>Mycobacteriaceae</taxon>
        <taxon>Mycolicibacterium</taxon>
    </lineage>
</organism>
<feature type="compositionally biased region" description="Basic and acidic residues" evidence="1">
    <location>
        <begin position="48"/>
        <end position="60"/>
    </location>
</feature>
<name>A0AAD1IW71_MYCMB</name>
<evidence type="ECO:0000313" key="4">
    <source>
        <dbReference type="Proteomes" id="UP000466039"/>
    </source>
</evidence>
<reference evidence="3 4" key="1">
    <citation type="journal article" date="2019" name="Emerg. Microbes Infect.">
        <title>Comprehensive subspecies identification of 175 nontuberculous mycobacteria species based on 7547 genomic profiles.</title>
        <authorList>
            <person name="Matsumoto Y."/>
            <person name="Kinjo T."/>
            <person name="Motooka D."/>
            <person name="Nabeya D."/>
            <person name="Jung N."/>
            <person name="Uechi K."/>
            <person name="Horii T."/>
            <person name="Iida T."/>
            <person name="Fujita J."/>
            <person name="Nakamura S."/>
        </authorList>
    </citation>
    <scope>NUCLEOTIDE SEQUENCE [LARGE SCALE GENOMIC DNA]</scope>
    <source>
        <strain evidence="3 4">JCM 15658</strain>
    </source>
</reference>
<sequence length="368" mass="40451">MRARRSPSPPRDVEGAAQRRARRKYPLGETCSKLPHRRGSQPIVDARWAGKEVTSRERNMPTEAGRPTMTADAQGNTGDFASSDADPVLSLVCTTVGRPEALRWLAASVAASEMAERVEFVLVDQSVDQSCTEVIRAMNLPGPVHVTTSGRGASAGRNAGTPLATAPILGYPDDNCWYPPQTLRAVVETLAEHPELSGVGGIQITADGRPSMLRWRDRPDVITRRNFMHTSICSTVFLRRTALPSAAPFDEWIGTGSPGRRGAGEESDLLLRIIAAGHTLGYRPELKIYQDDHRDEPTEAFIEKMHKYGVGNGHLWRRHRLAPHRLAYYSARKLVGAGLHTVRREPVLARADLAYLSGQLRGWLGTES</sequence>
<feature type="compositionally biased region" description="Polar residues" evidence="1">
    <location>
        <begin position="71"/>
        <end position="80"/>
    </location>
</feature>
<protein>
    <recommendedName>
        <fullName evidence="2">Glycosyltransferase 2-like domain-containing protein</fullName>
    </recommendedName>
</protein>
<evidence type="ECO:0000259" key="2">
    <source>
        <dbReference type="Pfam" id="PF00535"/>
    </source>
</evidence>
<accession>A0AAD1IW71</accession>
<dbReference type="InterPro" id="IPR029044">
    <property type="entry name" value="Nucleotide-diphossugar_trans"/>
</dbReference>
<dbReference type="AlphaFoldDB" id="A0AAD1IW71"/>
<dbReference type="Gene3D" id="3.90.550.10">
    <property type="entry name" value="Spore Coat Polysaccharide Biosynthesis Protein SpsA, Chain A"/>
    <property type="match status" value="1"/>
</dbReference>
<dbReference type="Pfam" id="PF00535">
    <property type="entry name" value="Glycos_transf_2"/>
    <property type="match status" value="1"/>
</dbReference>
<keyword evidence="4" id="KW-1185">Reference proteome</keyword>
<gene>
    <name evidence="3" type="ORF">MMON_33300</name>
</gene>
<dbReference type="EMBL" id="AP022617">
    <property type="protein sequence ID" value="BBZ62029.1"/>
    <property type="molecule type" value="Genomic_DNA"/>
</dbReference>
<feature type="region of interest" description="Disordered" evidence="1">
    <location>
        <begin position="1"/>
        <end position="81"/>
    </location>
</feature>
<dbReference type="SUPFAM" id="SSF53448">
    <property type="entry name" value="Nucleotide-diphospho-sugar transferases"/>
    <property type="match status" value="1"/>
</dbReference>
<proteinExistence type="predicted"/>
<dbReference type="InterPro" id="IPR001173">
    <property type="entry name" value="Glyco_trans_2-like"/>
</dbReference>
<evidence type="ECO:0000256" key="1">
    <source>
        <dbReference type="SAM" id="MobiDB-lite"/>
    </source>
</evidence>
<evidence type="ECO:0000313" key="3">
    <source>
        <dbReference type="EMBL" id="BBZ62029.1"/>
    </source>
</evidence>